<feature type="transmembrane region" description="Helical" evidence="1">
    <location>
        <begin position="5"/>
        <end position="26"/>
    </location>
</feature>
<sequence length="412" mass="47669">MKKKIFYLIMFSLSIASCLFIMEYVISKYYIPQSDDYYHEFDPLLGWKPIPGCYEYKPQNSFKSHAIHINRFGIRNREIGRLRDKDTKRIVVLGDSFTFGKAVSDEVLFTTVLEHKLNRKKLGAQKYKYEVINTGIPAYGTGQQLLMMKYLADNDVIGDIYLLMMFTNDLSDNVRLLRNNLFIYAPGFVLDKDGRPVLKYLPKKNELSNHSEFNDSNRTSNETSGVNATEDFKKFILDLKSKEFFKDRIGTLLQTSPTILRFIMKLGIKIDLPGMPTTIDSWYNDDILSPGIPLLKALISEINQEAHYKNAKLLVALIPSQLEVNPNIFIPIIKENFRGDKKVDQWLKDTTRPQRITREICSTIQVPFLDLQPELYKNNNKSLYLFKDGHFNERSHAIAAESLAKFILTNEE</sequence>
<dbReference type="InterPro" id="IPR036514">
    <property type="entry name" value="SGNH_hydro_sf"/>
</dbReference>
<organism evidence="2 3">
    <name type="scientific">candidate division WS5 bacterium</name>
    <dbReference type="NCBI Taxonomy" id="2093353"/>
    <lineage>
        <taxon>Bacteria</taxon>
        <taxon>candidate division WS5</taxon>
    </lineage>
</organism>
<dbReference type="AlphaFoldDB" id="A0A419DGA2"/>
<keyword evidence="1" id="KW-0472">Membrane</keyword>
<dbReference type="Proteomes" id="UP000285655">
    <property type="component" value="Unassembled WGS sequence"/>
</dbReference>
<dbReference type="GO" id="GO:0016787">
    <property type="term" value="F:hydrolase activity"/>
    <property type="evidence" value="ECO:0007669"/>
    <property type="project" value="UniProtKB-KW"/>
</dbReference>
<keyword evidence="1" id="KW-1133">Transmembrane helix</keyword>
<protein>
    <submittedName>
        <fullName evidence="2">SGNH/GDSL hydrolase family protein</fullName>
    </submittedName>
</protein>
<comment type="caution">
    <text evidence="2">The sequence shown here is derived from an EMBL/GenBank/DDBJ whole genome shotgun (WGS) entry which is preliminary data.</text>
</comment>
<name>A0A419DGA2_9BACT</name>
<reference evidence="2 3" key="1">
    <citation type="journal article" date="2017" name="ISME J.">
        <title>Energy and carbon metabolisms in a deep terrestrial subsurface fluid microbial community.</title>
        <authorList>
            <person name="Momper L."/>
            <person name="Jungbluth S.P."/>
            <person name="Lee M.D."/>
            <person name="Amend J.P."/>
        </authorList>
    </citation>
    <scope>NUCLEOTIDE SEQUENCE [LARGE SCALE GENOMIC DNA]</scope>
    <source>
        <strain evidence="2">SURF_29</strain>
    </source>
</reference>
<accession>A0A419DGA2</accession>
<dbReference type="Gene3D" id="3.40.50.1110">
    <property type="entry name" value="SGNH hydrolase"/>
    <property type="match status" value="2"/>
</dbReference>
<evidence type="ECO:0000313" key="3">
    <source>
        <dbReference type="Proteomes" id="UP000285655"/>
    </source>
</evidence>
<keyword evidence="1" id="KW-0812">Transmembrane</keyword>
<evidence type="ECO:0000313" key="2">
    <source>
        <dbReference type="EMBL" id="RJO62166.1"/>
    </source>
</evidence>
<proteinExistence type="predicted"/>
<dbReference type="CDD" id="cd00229">
    <property type="entry name" value="SGNH_hydrolase"/>
    <property type="match status" value="1"/>
</dbReference>
<evidence type="ECO:0000256" key="1">
    <source>
        <dbReference type="SAM" id="Phobius"/>
    </source>
</evidence>
<dbReference type="EMBL" id="QZJW01000003">
    <property type="protein sequence ID" value="RJO62166.1"/>
    <property type="molecule type" value="Genomic_DNA"/>
</dbReference>
<dbReference type="PROSITE" id="PS51257">
    <property type="entry name" value="PROKAR_LIPOPROTEIN"/>
    <property type="match status" value="1"/>
</dbReference>
<dbReference type="SUPFAM" id="SSF52266">
    <property type="entry name" value="SGNH hydrolase"/>
    <property type="match status" value="1"/>
</dbReference>
<keyword evidence="2" id="KW-0378">Hydrolase</keyword>
<gene>
    <name evidence="2" type="ORF">C4544_00655</name>
</gene>